<dbReference type="Pfam" id="PF00324">
    <property type="entry name" value="AA_permease"/>
    <property type="match status" value="1"/>
</dbReference>
<accession>A0A0F7H8W4</accession>
<feature type="domain" description="Amino acid permease/ SLC12A" evidence="5">
    <location>
        <begin position="47"/>
        <end position="401"/>
    </location>
</feature>
<reference evidence="6 7" key="1">
    <citation type="submission" date="2018-12" db="EMBL/GenBank/DDBJ databases">
        <authorList>
            <consortium name="Pathogen Informatics"/>
        </authorList>
    </citation>
    <scope>NUCLEOTIDE SEQUENCE [LARGE SCALE GENOMIC DNA]</scope>
    <source>
        <strain evidence="6 7">NCTC13193</strain>
    </source>
</reference>
<proteinExistence type="predicted"/>
<dbReference type="GO" id="GO:0016020">
    <property type="term" value="C:membrane"/>
    <property type="evidence" value="ECO:0007669"/>
    <property type="project" value="UniProtKB-SubCell"/>
</dbReference>
<evidence type="ECO:0000259" key="5">
    <source>
        <dbReference type="Pfam" id="PF00324"/>
    </source>
</evidence>
<organism evidence="6 7">
    <name type="scientific">Serratia fonticola</name>
    <dbReference type="NCBI Taxonomy" id="47917"/>
    <lineage>
        <taxon>Bacteria</taxon>
        <taxon>Pseudomonadati</taxon>
        <taxon>Pseudomonadota</taxon>
        <taxon>Gammaproteobacteria</taxon>
        <taxon>Enterobacterales</taxon>
        <taxon>Yersiniaceae</taxon>
        <taxon>Serratia</taxon>
    </lineage>
</organism>
<evidence type="ECO:0000256" key="1">
    <source>
        <dbReference type="ARBA" id="ARBA00004141"/>
    </source>
</evidence>
<name>A0A0F7H8W4_SERFO</name>
<evidence type="ECO:0000313" key="7">
    <source>
        <dbReference type="Proteomes" id="UP000270487"/>
    </source>
</evidence>
<dbReference type="RefSeq" id="WP_024483743.1">
    <property type="nucleotide sequence ID" value="NZ_CAMFLQ010000003.1"/>
</dbReference>
<evidence type="ECO:0000256" key="3">
    <source>
        <dbReference type="ARBA" id="ARBA00022989"/>
    </source>
</evidence>
<evidence type="ECO:0000313" key="6">
    <source>
        <dbReference type="EMBL" id="VEI76266.1"/>
    </source>
</evidence>
<sequence>MSVEQFGYKQELHRTLTLKDLVIYGMIFMVPIAPFGVFGYVWEGAQGMVALAYLIGMVAMFFTAMSYWSMSRAFPVSGSVYAYAQRGIHETVGFFAGWLILLDYILVPSLLYIVSAAALGPILPEVPAWAWIVTFIVINSAINLVGIQFTAKANRYILVAEIVILTIFVVMGLTALYSGEGAGGLTLNPLYNAEKFSLPLVMGAVSIAVLSFLGFDGISTLSEESKGGADAVGKASLYALLLVGSLFILQTWIAADLAAGQNFTNLDTAFYDTANLAGGSGLKQATIWATALSWGIANALVAQAAISRILFAMGRDRQLPKILAKVHPRFKTPYVSTLLVAVISLGSGLYFNGSIDNLSRLVNFGALMGFLILHLSVINHYIIRQKSKAWVKHLLFPLVGLSIIAFVLYEMDIEAKILGLSWLAIGIVYYFVLRVVLKREPVLKLED</sequence>
<dbReference type="AlphaFoldDB" id="A0A0F7H8W4"/>
<dbReference type="PANTHER" id="PTHR42770:SF16">
    <property type="entry name" value="AMINO ACID PERMEASE"/>
    <property type="match status" value="1"/>
</dbReference>
<dbReference type="GeneID" id="30319510"/>
<evidence type="ECO:0000256" key="2">
    <source>
        <dbReference type="ARBA" id="ARBA00022692"/>
    </source>
</evidence>
<dbReference type="InterPro" id="IPR004841">
    <property type="entry name" value="AA-permease/SLC12A_dom"/>
</dbReference>
<comment type="subcellular location">
    <subcellularLocation>
        <location evidence="1">Membrane</location>
        <topology evidence="1">Multi-pass membrane protein</topology>
    </subcellularLocation>
</comment>
<keyword evidence="3" id="KW-1133">Transmembrane helix</keyword>
<dbReference type="EMBL" id="LR134492">
    <property type="protein sequence ID" value="VEI76266.1"/>
    <property type="molecule type" value="Genomic_DNA"/>
</dbReference>
<dbReference type="Proteomes" id="UP000270487">
    <property type="component" value="Chromosome"/>
</dbReference>
<dbReference type="STRING" id="47917.AV650_00415"/>
<dbReference type="PANTHER" id="PTHR42770">
    <property type="entry name" value="AMINO ACID TRANSPORTER-RELATED"/>
    <property type="match status" value="1"/>
</dbReference>
<evidence type="ECO:0000256" key="4">
    <source>
        <dbReference type="ARBA" id="ARBA00023136"/>
    </source>
</evidence>
<dbReference type="Gene3D" id="1.20.1740.10">
    <property type="entry name" value="Amino acid/polyamine transporter I"/>
    <property type="match status" value="1"/>
</dbReference>
<dbReference type="InterPro" id="IPR050367">
    <property type="entry name" value="APC_superfamily"/>
</dbReference>
<keyword evidence="2" id="KW-0812">Transmembrane</keyword>
<dbReference type="KEGG" id="sfw:WN53_04990"/>
<dbReference type="GO" id="GO:0055085">
    <property type="term" value="P:transmembrane transport"/>
    <property type="evidence" value="ECO:0007669"/>
    <property type="project" value="InterPro"/>
</dbReference>
<keyword evidence="4" id="KW-0472">Membrane</keyword>
<protein>
    <submittedName>
        <fullName evidence="6">Putrescine importer PuuP</fullName>
    </submittedName>
</protein>
<dbReference type="PIRSF" id="PIRSF006060">
    <property type="entry name" value="AA_transporter"/>
    <property type="match status" value="1"/>
</dbReference>
<gene>
    <name evidence="6" type="primary">puuP_3</name>
    <name evidence="6" type="ORF">NCTC13193_05251</name>
</gene>